<dbReference type="Gene3D" id="3.40.850.10">
    <property type="entry name" value="Kinesin motor domain"/>
    <property type="match status" value="1"/>
</dbReference>
<evidence type="ECO:0000256" key="7">
    <source>
        <dbReference type="ARBA" id="ARBA00022840"/>
    </source>
</evidence>
<comment type="similarity">
    <text evidence="2 12">Belongs to the TRAFAC class myosin-kinesin ATPase superfamily. Myosin family.</text>
</comment>
<dbReference type="SUPFAM" id="SSF47031">
    <property type="entry name" value="Second domain of FERM"/>
    <property type="match status" value="2"/>
</dbReference>
<dbReference type="InterPro" id="IPR051567">
    <property type="entry name" value="Unconventional_Myosin_ATPase"/>
</dbReference>
<dbReference type="Pfam" id="PF00784">
    <property type="entry name" value="MyTH4"/>
    <property type="match status" value="2"/>
</dbReference>
<dbReference type="EMBL" id="REGN01006866">
    <property type="protein sequence ID" value="RNA08062.1"/>
    <property type="molecule type" value="Genomic_DNA"/>
</dbReference>
<dbReference type="CDD" id="cd13199">
    <property type="entry name" value="FERM_C2_MyoVII"/>
    <property type="match status" value="1"/>
</dbReference>
<dbReference type="InterPro" id="IPR014352">
    <property type="entry name" value="FERM/acyl-CoA-bd_prot_sf"/>
</dbReference>
<keyword evidence="7 12" id="KW-0067">ATP-binding</keyword>
<dbReference type="GO" id="GO:0045177">
    <property type="term" value="C:apical part of cell"/>
    <property type="evidence" value="ECO:0007669"/>
    <property type="project" value="UniProtKB-ARBA"/>
</dbReference>
<dbReference type="PROSITE" id="PS51456">
    <property type="entry name" value="MYOSIN_MOTOR"/>
    <property type="match status" value="1"/>
</dbReference>
<name>A0A3M7QA26_BRAPC</name>
<feature type="domain" description="MyTH4" evidence="16">
    <location>
        <begin position="1777"/>
        <end position="1925"/>
    </location>
</feature>
<dbReference type="GO" id="GO:0005902">
    <property type="term" value="C:microvillus"/>
    <property type="evidence" value="ECO:0007669"/>
    <property type="project" value="UniProtKB-ARBA"/>
</dbReference>
<evidence type="ECO:0000259" key="14">
    <source>
        <dbReference type="PROSITE" id="PS50002"/>
    </source>
</evidence>
<evidence type="ECO:0000256" key="2">
    <source>
        <dbReference type="ARBA" id="ARBA00008314"/>
    </source>
</evidence>
<reference evidence="18 19" key="1">
    <citation type="journal article" date="2018" name="Sci. Rep.">
        <title>Genomic signatures of local adaptation to the degree of environmental predictability in rotifers.</title>
        <authorList>
            <person name="Franch-Gras L."/>
            <person name="Hahn C."/>
            <person name="Garcia-Roger E.M."/>
            <person name="Carmona M.J."/>
            <person name="Serra M."/>
            <person name="Gomez A."/>
        </authorList>
    </citation>
    <scope>NUCLEOTIDE SEQUENCE [LARGE SCALE GENOMIC DNA]</scope>
    <source>
        <strain evidence="18">HYR1</strain>
    </source>
</reference>
<dbReference type="GO" id="GO:0016459">
    <property type="term" value="C:myosin complex"/>
    <property type="evidence" value="ECO:0007669"/>
    <property type="project" value="UniProtKB-KW"/>
</dbReference>
<dbReference type="InterPro" id="IPR027417">
    <property type="entry name" value="P-loop_NTPase"/>
</dbReference>
<dbReference type="InterPro" id="IPR001609">
    <property type="entry name" value="Myosin_head_motor_dom-like"/>
</dbReference>
<dbReference type="SMART" id="SM00139">
    <property type="entry name" value="MyTH4"/>
    <property type="match status" value="2"/>
</dbReference>
<dbReference type="PRINTS" id="PR00193">
    <property type="entry name" value="MYOSINHEAVY"/>
</dbReference>
<evidence type="ECO:0000256" key="13">
    <source>
        <dbReference type="SAM" id="Coils"/>
    </source>
</evidence>
<dbReference type="InterPro" id="IPR011993">
    <property type="entry name" value="PH-like_dom_sf"/>
</dbReference>
<dbReference type="STRING" id="10195.A0A3M7QA26"/>
<evidence type="ECO:0000313" key="19">
    <source>
        <dbReference type="Proteomes" id="UP000276133"/>
    </source>
</evidence>
<dbReference type="Pfam" id="PF24123">
    <property type="entry name" value="Myosin_VII_N"/>
    <property type="match status" value="1"/>
</dbReference>
<feature type="domain" description="MyTH4" evidence="16">
    <location>
        <begin position="1077"/>
        <end position="1323"/>
    </location>
</feature>
<dbReference type="Gene3D" id="6.20.240.20">
    <property type="match status" value="1"/>
</dbReference>
<keyword evidence="9 12" id="KW-0505">Motor protein</keyword>
<keyword evidence="8 12" id="KW-0518">Myosin</keyword>
<dbReference type="Pfam" id="PF21989">
    <property type="entry name" value="RA_2"/>
    <property type="match status" value="2"/>
</dbReference>
<keyword evidence="18" id="KW-0378">Hydrolase</keyword>
<evidence type="ECO:0000259" key="16">
    <source>
        <dbReference type="PROSITE" id="PS51016"/>
    </source>
</evidence>
<dbReference type="Gene3D" id="2.30.30.40">
    <property type="entry name" value="SH3 Domains"/>
    <property type="match status" value="1"/>
</dbReference>
<dbReference type="InterPro" id="IPR041794">
    <property type="entry name" value="MyoVII_FERM_C2"/>
</dbReference>
<evidence type="ECO:0000256" key="1">
    <source>
        <dbReference type="ARBA" id="ARBA00004496"/>
    </source>
</evidence>
<dbReference type="Gene3D" id="1.20.80.10">
    <property type="match status" value="2"/>
</dbReference>
<dbReference type="SUPFAM" id="SSF52540">
    <property type="entry name" value="P-loop containing nucleoside triphosphate hydrolases"/>
    <property type="match status" value="2"/>
</dbReference>
<feature type="coiled-coil region" evidence="13">
    <location>
        <begin position="965"/>
        <end position="999"/>
    </location>
</feature>
<dbReference type="InterPro" id="IPR000857">
    <property type="entry name" value="MyTH4_dom"/>
</dbReference>
<evidence type="ECO:0000256" key="3">
    <source>
        <dbReference type="ARBA" id="ARBA00022443"/>
    </source>
</evidence>
<dbReference type="InterPro" id="IPR000048">
    <property type="entry name" value="IQ_motif_EF-hand-BS"/>
</dbReference>
<keyword evidence="13" id="KW-0175">Coiled coil</keyword>
<dbReference type="InterPro" id="IPR029071">
    <property type="entry name" value="Ubiquitin-like_domsf"/>
</dbReference>
<dbReference type="Pfam" id="PF02174">
    <property type="entry name" value="IRS"/>
    <property type="match status" value="1"/>
</dbReference>
<evidence type="ECO:0000313" key="18">
    <source>
        <dbReference type="EMBL" id="RNA08062.1"/>
    </source>
</evidence>
<dbReference type="Gene3D" id="3.10.20.90">
    <property type="entry name" value="Phosphatidylinositol 3-kinase Catalytic Subunit, Chain A, domain 1"/>
    <property type="match status" value="2"/>
</dbReference>
<dbReference type="Gene3D" id="1.20.120.720">
    <property type="entry name" value="Myosin VI head, motor domain, U50 subdomain"/>
    <property type="match status" value="1"/>
</dbReference>
<dbReference type="OrthoDB" id="6108017at2759"/>
<keyword evidence="5" id="KW-0677">Repeat</keyword>
<evidence type="ECO:0000256" key="10">
    <source>
        <dbReference type="ARBA" id="ARBA00023203"/>
    </source>
</evidence>
<dbReference type="FunFam" id="2.30.29.30:FF:000079">
    <property type="entry name" value="unconventional myosin-VIIa"/>
    <property type="match status" value="1"/>
</dbReference>
<dbReference type="GO" id="GO:0003779">
    <property type="term" value="F:actin binding"/>
    <property type="evidence" value="ECO:0007669"/>
    <property type="project" value="UniProtKB-KW"/>
</dbReference>
<feature type="domain" description="SH3" evidence="14">
    <location>
        <begin position="1638"/>
        <end position="1705"/>
    </location>
</feature>
<feature type="domain" description="FERM" evidence="15">
    <location>
        <begin position="1931"/>
        <end position="2234"/>
    </location>
</feature>
<keyword evidence="4" id="KW-0963">Cytoplasm</keyword>
<evidence type="ECO:0000256" key="5">
    <source>
        <dbReference type="ARBA" id="ARBA00022737"/>
    </source>
</evidence>
<evidence type="ECO:0000256" key="8">
    <source>
        <dbReference type="ARBA" id="ARBA00023123"/>
    </source>
</evidence>
<evidence type="ECO:0000256" key="4">
    <source>
        <dbReference type="ARBA" id="ARBA00022490"/>
    </source>
</evidence>
<dbReference type="Pfam" id="PF21998">
    <property type="entry name" value="FERM_C1_MyoVII"/>
    <property type="match status" value="1"/>
</dbReference>
<dbReference type="Gene3D" id="1.10.10.820">
    <property type="match status" value="1"/>
</dbReference>
<dbReference type="SUPFAM" id="SSF50729">
    <property type="entry name" value="PH domain-like"/>
    <property type="match status" value="1"/>
</dbReference>
<dbReference type="SUPFAM" id="SSF50044">
    <property type="entry name" value="SH3-domain"/>
    <property type="match status" value="1"/>
</dbReference>
<evidence type="ECO:0000256" key="9">
    <source>
        <dbReference type="ARBA" id="ARBA00023175"/>
    </source>
</evidence>
<dbReference type="PROSITE" id="PS51016">
    <property type="entry name" value="MYTH4"/>
    <property type="match status" value="2"/>
</dbReference>
<dbReference type="PANTHER" id="PTHR22692:SF33">
    <property type="entry name" value="MYOSIN"/>
    <property type="match status" value="1"/>
</dbReference>
<dbReference type="FunFam" id="3.10.20.90:FF:000036">
    <property type="entry name" value="Unconventional myosin-VIIa"/>
    <property type="match status" value="1"/>
</dbReference>
<dbReference type="GO" id="GO:0005737">
    <property type="term" value="C:cytoplasm"/>
    <property type="evidence" value="ECO:0007669"/>
    <property type="project" value="UniProtKB-SubCell"/>
</dbReference>
<dbReference type="FunFam" id="1.10.10.820:FF:000001">
    <property type="entry name" value="Myosin heavy chain"/>
    <property type="match status" value="1"/>
</dbReference>
<evidence type="ECO:0000259" key="17">
    <source>
        <dbReference type="PROSITE" id="PS51456"/>
    </source>
</evidence>
<dbReference type="InterPro" id="IPR036028">
    <property type="entry name" value="SH3-like_dom_sf"/>
</dbReference>
<proteinExistence type="inferred from homology"/>
<dbReference type="InterPro" id="IPR041793">
    <property type="entry name" value="MyoVII_FERM_C1"/>
</dbReference>
<dbReference type="GO" id="GO:0005524">
    <property type="term" value="F:ATP binding"/>
    <property type="evidence" value="ECO:0007669"/>
    <property type="project" value="UniProtKB-UniRule"/>
</dbReference>
<dbReference type="InterPro" id="IPR036961">
    <property type="entry name" value="Kinesin_motor_dom_sf"/>
</dbReference>
<keyword evidence="10 12" id="KW-0009">Actin-binding</keyword>
<dbReference type="InterPro" id="IPR019749">
    <property type="entry name" value="Band_41_domain"/>
</dbReference>
<feature type="region of interest" description="Actin-binding" evidence="12">
    <location>
        <begin position="698"/>
        <end position="720"/>
    </location>
</feature>
<dbReference type="SMART" id="SM00015">
    <property type="entry name" value="IQ"/>
    <property type="match status" value="4"/>
</dbReference>
<gene>
    <name evidence="18" type="ORF">BpHYR1_018733</name>
</gene>
<dbReference type="Gene3D" id="2.30.29.30">
    <property type="entry name" value="Pleckstrin-homology domain (PH domain)/Phosphotyrosine-binding domain (PTB)"/>
    <property type="match status" value="2"/>
</dbReference>
<dbReference type="CDD" id="cd17093">
    <property type="entry name" value="FERM2_F1_Myosin-VII"/>
    <property type="match status" value="1"/>
</dbReference>
<sequence length="2240" mass="258015">MVNIADSSESAVKQTAQVSILIKRQTKVINSHRLSSSLNSSSNSMEYCACSSVETRTIDSLTNSVNKLIPLFNKIPSSSANFKNFVRSKKGDYVWLEPKERGEYDVPIGAQIYNSSSSTVNVVDDEGNEFNISSSIRLKPMHVTSVQGVEDMIALGDLHEAGILRNLLMRYKENLIYTYTGTILIAVNPYQILPIYTSEQIQKYRDKKIGELSPHIFAIGDNAYHNMLRYKHDQCVIISGESGAGKTESTKLILQFLAAISGQHNWIEQQILEANPILEAFGNAKTIRNDNSSRFGKYIDIHFDKKGTIEGAKIEQYLLEKSRLVSQATEERNYHIFYCMLLGLSHDEKNLLCLTKPSDYEYLRRGESAECEGRDDSAEFANIRSACKVLTFTDAEIWNIMKLLAAILHIGNIKYKATAINNLDATEITNKKVVDCVAELLEFSPRDLMIALTTKTIFTSGETVTSTLAQHQSIDVRDAFVKGIYGRLFIWIVDKINAAIYKPKDSGEYRRSIGVLDIFGFENFDNNSFEQLCINYANENLQQFFVQHIFKLEQEEYNNENINWKNIEFVDNQEILDMIAVKPMNIMALIDEESKFPKGTDFSCLQKLHKFHSNHKNYIKPKSSAKHAFGLTHFAGNVQYNVNGFLEKNRDTFSSDLMQLIQTSENKFLTNLFTSDMQIGSETRKRTPTLGAQFKKSLDSLMATLNSCSPFFVRCIKPNEHKRALVFDRQLVVRQLRYSGMMETIRIRRAGYPIRHAYPDFVDRYRILTDGVKPSNKEDCREASAKICRAVLANTDYQLGKSKVFLKDAQDVFLEQLREQVLANKILILQKCIRGWAQRRKFNRYRESSLVIQAHWRGFVQRKKFKAMRMGFMRLQAMYQARLLTHRYNILRNKVTNLQRYCRGHLARQNYQRKVSAILVIQAGVRKFIAQKSYRRMRLESEKRMEVERFKLEEEKRLQLQVGAKRAKQEAEKSYNERIQQLEMERRECERRERDEAKKKRALIMNVKQNQNDFSKDDTNLVDEMFSTILPHQNAAGLQGELIVDSIPRPKADENLDEYVFSKFAATYFQGNASPEYTKKPLKQSLLPLKSEGDQLAALAVWITILRFMGDLPDFKILSSADGRSNRDNTSVMSKIYSTLGRKFNKKDLEEAQRMSEEIENLPNQPIKLKSKSVKKKLVSLTLKKRSKLTEEVASKLRDNQIEYKTSGGNPFLDERPTTNLEKLHFIVGIGILRPELRDEIYCQICKQLNSNSNKNSHARGWILLSLCVGCFAPSDKFVKYLRNFIQKGPPGYAPYCDERLQRTFINGPRSQPPSWLELQATKSKKPLMLPITFMDGNTKTLYADSATTARELCDALSDKIGLKDRFGFSLYIALFDKVSSLGSGGDHVMDAISQCEQYAKEQGAQERNAPWRLFFRKEIFAPWHNPNEDPVATNLIYQQVVRGIKFGEYRCDKEEDLAMIAAQQYYIDYGELLNLERLQALLPSYCIPDYYLNSGSTKTIDKWVQAVANAHKKSYYPRERVPPIKVKEDIVNYAMYKWPLLFSRFYEAYRFSGPSLPKNDVIIAVNWTGVYVVDDQEQVLLEFSFPEITSVSTTKAGKSHSQNFTLSTIKGDDYTFTSSNSDDIRELVVSFLEGLKRKSRYVIALQDYNPPDKSGNYLTLQKGDLIVLQQESADAYSTGWCFGENDRSGKKGDFPAECVYLLPTMNKPPSEILQLFALQSLEKANEIITANQIQHSISDSDKGHTLEQYSYDHFRVQPKKTWTNTFSRRGDRLWAYQKEPLKQPLLKKLVGKADLADEACECFLNILKYMGDHPSTRKRMGNELTDNIFEPPLKNEILKDEIYCQLLKQLTDNRNKTSEERGWELLWLATGCFAPSAALQKEVALFLRTRRNQFAPDCTIRLQKTMKNGQRKYPPHQVEVEAIQHKTTQIFHKVYFPDDNDEAFEVDSSTRAKDFCQSIADRLNLKSAEGFSLFVKISDKVISVPEADFFFDFVRHLTDWIKKARTTKDGSTPKFTYQVFFMRKLWTNILPGRDRNADIIFHYHQELPKLLRGYHKCRVDEAVELASYIYRVRYSDDISQLENIPKFLKDLVPMDLMKVLPTEEWKKNISAAYHKHTVRNKDDAKIKFLEIIYQWPTFGSAFFEVKQSTEPNYPDILLIAINKNGVNLIHPQTKEILICHQFTKISNWSSGNTYFHMTIGNLVRGSKLLCETSLGYKMDDLLTSYISLLLTNLNKQRSF</sequence>
<dbReference type="InterPro" id="IPR002404">
    <property type="entry name" value="IRS_PTB"/>
</dbReference>
<dbReference type="CDD" id="cd01381">
    <property type="entry name" value="MYSc_Myo7"/>
    <property type="match status" value="1"/>
</dbReference>
<dbReference type="CDD" id="cd17092">
    <property type="entry name" value="FERM1_F1_Myosin-VII"/>
    <property type="match status" value="1"/>
</dbReference>
<evidence type="ECO:0000256" key="6">
    <source>
        <dbReference type="ARBA" id="ARBA00022741"/>
    </source>
</evidence>
<dbReference type="CDD" id="cd14473">
    <property type="entry name" value="FERM_B-lobe"/>
    <property type="match status" value="2"/>
</dbReference>
<keyword evidence="6 12" id="KW-0547">Nucleotide-binding</keyword>
<accession>A0A3M7QA26</accession>
<dbReference type="GO" id="GO:0017111">
    <property type="term" value="F:ribonucleoside triphosphate phosphatase activity"/>
    <property type="evidence" value="ECO:0007669"/>
    <property type="project" value="UniProtKB-EC"/>
</dbReference>
<dbReference type="GO" id="GO:0003774">
    <property type="term" value="F:cytoskeletal motor activity"/>
    <property type="evidence" value="ECO:0007669"/>
    <property type="project" value="UniProtKB-UniRule"/>
</dbReference>
<feature type="binding site" evidence="12">
    <location>
        <begin position="240"/>
        <end position="247"/>
    </location>
    <ligand>
        <name>ATP</name>
        <dbReference type="ChEBI" id="CHEBI:30616"/>
    </ligand>
</feature>
<dbReference type="Proteomes" id="UP000276133">
    <property type="component" value="Unassembled WGS sequence"/>
</dbReference>
<dbReference type="SMART" id="SM00295">
    <property type="entry name" value="B41"/>
    <property type="match status" value="2"/>
</dbReference>
<keyword evidence="19" id="KW-1185">Reference proteome</keyword>
<dbReference type="PROSITE" id="PS50002">
    <property type="entry name" value="SH3"/>
    <property type="match status" value="1"/>
</dbReference>
<dbReference type="SUPFAM" id="SSF54236">
    <property type="entry name" value="Ubiquitin-like"/>
    <property type="match status" value="2"/>
</dbReference>
<dbReference type="Gene3D" id="1.20.5.190">
    <property type="match status" value="2"/>
</dbReference>
<keyword evidence="3 11" id="KW-0728">SH3 domain</keyword>
<dbReference type="InterPro" id="IPR019748">
    <property type="entry name" value="FERM_central"/>
</dbReference>
<dbReference type="InterPro" id="IPR036106">
    <property type="entry name" value="MYSc_Myo7"/>
</dbReference>
<dbReference type="Pfam" id="PF00063">
    <property type="entry name" value="Myosin_head"/>
    <property type="match status" value="1"/>
</dbReference>
<dbReference type="SMART" id="SM00242">
    <property type="entry name" value="MYSc"/>
    <property type="match status" value="1"/>
</dbReference>
<evidence type="ECO:0000259" key="15">
    <source>
        <dbReference type="PROSITE" id="PS50057"/>
    </source>
</evidence>
<dbReference type="InterPro" id="IPR000299">
    <property type="entry name" value="FERM_domain"/>
</dbReference>
<dbReference type="CDD" id="cd13198">
    <property type="entry name" value="FERM_C1_MyoVII"/>
    <property type="match status" value="1"/>
</dbReference>
<organism evidence="18 19">
    <name type="scientific">Brachionus plicatilis</name>
    <name type="common">Marine rotifer</name>
    <name type="synonym">Brachionus muelleri</name>
    <dbReference type="NCBI Taxonomy" id="10195"/>
    <lineage>
        <taxon>Eukaryota</taxon>
        <taxon>Metazoa</taxon>
        <taxon>Spiralia</taxon>
        <taxon>Gnathifera</taxon>
        <taxon>Rotifera</taxon>
        <taxon>Eurotatoria</taxon>
        <taxon>Monogononta</taxon>
        <taxon>Pseudotrocha</taxon>
        <taxon>Ploima</taxon>
        <taxon>Brachionidae</taxon>
        <taxon>Brachionus</taxon>
    </lineage>
</organism>
<comment type="caution">
    <text evidence="18">The sequence shown here is derived from an EMBL/GenBank/DDBJ whole genome shotgun (WGS) entry which is preliminary data.</text>
</comment>
<dbReference type="InterPro" id="IPR001452">
    <property type="entry name" value="SH3_domain"/>
</dbReference>
<feature type="domain" description="Myosin motor" evidence="17">
    <location>
        <begin position="147"/>
        <end position="819"/>
    </location>
</feature>
<dbReference type="PANTHER" id="PTHR22692">
    <property type="entry name" value="MYOSIN VII, XV"/>
    <property type="match status" value="1"/>
</dbReference>
<dbReference type="InterPro" id="IPR038185">
    <property type="entry name" value="MyTH4_dom_sf"/>
</dbReference>
<dbReference type="EC" id="3.6.1.15" evidence="18"/>
<comment type="subcellular location">
    <subcellularLocation>
        <location evidence="1">Cytoplasm</location>
    </subcellularLocation>
</comment>
<evidence type="ECO:0000256" key="12">
    <source>
        <dbReference type="PROSITE-ProRule" id="PRU00782"/>
    </source>
</evidence>
<dbReference type="PROSITE" id="PS50096">
    <property type="entry name" value="IQ"/>
    <property type="match status" value="4"/>
</dbReference>
<dbReference type="Gene3D" id="1.20.58.530">
    <property type="match status" value="1"/>
</dbReference>
<dbReference type="Gene3D" id="1.25.40.530">
    <property type="entry name" value="MyTH4 domain"/>
    <property type="match status" value="2"/>
</dbReference>
<dbReference type="InterPro" id="IPR057130">
    <property type="entry name" value="Myosin_VII_N"/>
</dbReference>
<protein>
    <submittedName>
        <fullName evidence="18">Myosin-VIIa</fullName>
        <ecNumber evidence="18">3.6.1.15</ecNumber>
    </submittedName>
</protein>
<dbReference type="Pfam" id="PF00612">
    <property type="entry name" value="IQ"/>
    <property type="match status" value="4"/>
</dbReference>
<dbReference type="FunFam" id="2.30.29.30:FF:000075">
    <property type="entry name" value="unconventional myosin-VIIa"/>
    <property type="match status" value="1"/>
</dbReference>
<dbReference type="FunFam" id="1.20.80.10:FF:000013">
    <property type="entry name" value="Unconventional myosin-VIIa"/>
    <property type="match status" value="1"/>
</dbReference>
<dbReference type="InterPro" id="IPR035963">
    <property type="entry name" value="FERM_2"/>
</dbReference>
<dbReference type="Pfam" id="PF07653">
    <property type="entry name" value="SH3_2"/>
    <property type="match status" value="1"/>
</dbReference>
<dbReference type="SMART" id="SM00326">
    <property type="entry name" value="SH3"/>
    <property type="match status" value="1"/>
</dbReference>
<dbReference type="FunFam" id="3.10.20.90:FF:000051">
    <property type="entry name" value="Unconventional myosin-VIIa"/>
    <property type="match status" value="1"/>
</dbReference>
<dbReference type="PROSITE" id="PS50057">
    <property type="entry name" value="FERM_3"/>
    <property type="match status" value="2"/>
</dbReference>
<evidence type="ECO:0000256" key="11">
    <source>
        <dbReference type="PROSITE-ProRule" id="PRU00192"/>
    </source>
</evidence>
<feature type="domain" description="FERM" evidence="15">
    <location>
        <begin position="1328"/>
        <end position="1640"/>
    </location>
</feature>